<dbReference type="EMBL" id="BMIW01000058">
    <property type="protein sequence ID" value="GGG19641.1"/>
    <property type="molecule type" value="Genomic_DNA"/>
</dbReference>
<keyword evidence="3" id="KW-1185">Reference proteome</keyword>
<protein>
    <submittedName>
        <fullName evidence="2">Uncharacterized protein</fullName>
    </submittedName>
</protein>
<organism evidence="2 3">
    <name type="scientific">Paenibacillus aceti</name>
    <dbReference type="NCBI Taxonomy" id="1820010"/>
    <lineage>
        <taxon>Bacteria</taxon>
        <taxon>Bacillati</taxon>
        <taxon>Bacillota</taxon>
        <taxon>Bacilli</taxon>
        <taxon>Bacillales</taxon>
        <taxon>Paenibacillaceae</taxon>
        <taxon>Paenibacillus</taxon>
    </lineage>
</organism>
<feature type="region of interest" description="Disordered" evidence="1">
    <location>
        <begin position="26"/>
        <end position="48"/>
    </location>
</feature>
<proteinExistence type="predicted"/>
<evidence type="ECO:0000313" key="2">
    <source>
        <dbReference type="EMBL" id="GGG19641.1"/>
    </source>
</evidence>
<feature type="compositionally biased region" description="Basic and acidic residues" evidence="1">
    <location>
        <begin position="35"/>
        <end position="48"/>
    </location>
</feature>
<evidence type="ECO:0000256" key="1">
    <source>
        <dbReference type="SAM" id="MobiDB-lite"/>
    </source>
</evidence>
<comment type="caution">
    <text evidence="2">The sequence shown here is derived from an EMBL/GenBank/DDBJ whole genome shotgun (WGS) entry which is preliminary data.</text>
</comment>
<evidence type="ECO:0000313" key="3">
    <source>
        <dbReference type="Proteomes" id="UP000608420"/>
    </source>
</evidence>
<name>A0ABQ1W8K2_9BACL</name>
<dbReference type="Proteomes" id="UP000608420">
    <property type="component" value="Unassembled WGS sequence"/>
</dbReference>
<sequence length="62" mass="7219">MNEIKEQLDRIEGKIDELLDGLGESSLSRRHRDRASKQEFSEPRPKSKLSLEELNARLDKLI</sequence>
<gene>
    <name evidence="2" type="ORF">GCM10010913_47170</name>
</gene>
<reference evidence="3" key="1">
    <citation type="journal article" date="2019" name="Int. J. Syst. Evol. Microbiol.">
        <title>The Global Catalogue of Microorganisms (GCM) 10K type strain sequencing project: providing services to taxonomists for standard genome sequencing and annotation.</title>
        <authorList>
            <consortium name="The Broad Institute Genomics Platform"/>
            <consortium name="The Broad Institute Genome Sequencing Center for Infectious Disease"/>
            <person name="Wu L."/>
            <person name="Ma J."/>
        </authorList>
    </citation>
    <scope>NUCLEOTIDE SEQUENCE [LARGE SCALE GENOMIC DNA]</scope>
    <source>
        <strain evidence="3">CGMCC 1.15420</strain>
    </source>
</reference>
<accession>A0ABQ1W8K2</accession>